<dbReference type="PANTHER" id="PTHR43289:SF6">
    <property type="entry name" value="SERINE_THREONINE-PROTEIN KINASE NEKL-3"/>
    <property type="match status" value="1"/>
</dbReference>
<keyword evidence="5" id="KW-0802">TPR repeat</keyword>
<reference evidence="11" key="1">
    <citation type="submission" date="2020-05" db="EMBL/GenBank/DDBJ databases">
        <title>Frigoriglobus tundricola gen. nov., sp. nov., a psychrotolerant cellulolytic planctomycete of the family Gemmataceae with two divergent copies of 16S rRNA gene.</title>
        <authorList>
            <person name="Kulichevskaya I.S."/>
            <person name="Ivanova A.A."/>
            <person name="Naumoff D.G."/>
            <person name="Beletsky A.V."/>
            <person name="Rijpstra W.I.C."/>
            <person name="Sinninghe Damste J.S."/>
            <person name="Mardanov A.V."/>
            <person name="Ravin N.V."/>
            <person name="Dedysh S.N."/>
        </authorList>
    </citation>
    <scope>NUCLEOTIDE SEQUENCE [LARGE SCALE GENOMIC DNA]</scope>
    <source>
        <strain evidence="11">PL17</strain>
    </source>
</reference>
<evidence type="ECO:0000256" key="8">
    <source>
        <dbReference type="SAM" id="Phobius"/>
    </source>
</evidence>
<feature type="region of interest" description="Disordered" evidence="7">
    <location>
        <begin position="1"/>
        <end position="31"/>
    </location>
</feature>
<feature type="repeat" description="TPR" evidence="5">
    <location>
        <begin position="773"/>
        <end position="806"/>
    </location>
</feature>
<evidence type="ECO:0000256" key="3">
    <source>
        <dbReference type="ARBA" id="ARBA00022777"/>
    </source>
</evidence>
<keyword evidence="8" id="KW-0472">Membrane</keyword>
<evidence type="ECO:0000313" key="11">
    <source>
        <dbReference type="Proteomes" id="UP000503447"/>
    </source>
</evidence>
<keyword evidence="2" id="KW-0547">Nucleotide-binding</keyword>
<evidence type="ECO:0000256" key="6">
    <source>
        <dbReference type="SAM" id="Coils"/>
    </source>
</evidence>
<dbReference type="PROSITE" id="PS50011">
    <property type="entry name" value="PROTEIN_KINASE_DOM"/>
    <property type="match status" value="1"/>
</dbReference>
<dbReference type="SUPFAM" id="SSF48452">
    <property type="entry name" value="TPR-like"/>
    <property type="match status" value="1"/>
</dbReference>
<evidence type="ECO:0000256" key="1">
    <source>
        <dbReference type="ARBA" id="ARBA00022679"/>
    </source>
</evidence>
<gene>
    <name evidence="10" type="ORF">FTUN_8939</name>
</gene>
<feature type="domain" description="Protein kinase" evidence="9">
    <location>
        <begin position="133"/>
        <end position="428"/>
    </location>
</feature>
<keyword evidence="4" id="KW-0067">ATP-binding</keyword>
<dbReference type="InterPro" id="IPR019734">
    <property type="entry name" value="TPR_rpt"/>
</dbReference>
<name>A0A6M5Z611_9BACT</name>
<keyword evidence="3" id="KW-0418">Kinase</keyword>
<keyword evidence="6" id="KW-0175">Coiled coil</keyword>
<evidence type="ECO:0000256" key="5">
    <source>
        <dbReference type="PROSITE-ProRule" id="PRU00339"/>
    </source>
</evidence>
<keyword evidence="8" id="KW-1133">Transmembrane helix</keyword>
<protein>
    <recommendedName>
        <fullName evidence="9">Protein kinase domain-containing protein</fullName>
    </recommendedName>
</protein>
<dbReference type="Gene3D" id="1.10.510.10">
    <property type="entry name" value="Transferase(Phosphotransferase) domain 1"/>
    <property type="match status" value="1"/>
</dbReference>
<sequence>MSHFPSRAARQAPAVPDPHGGSDAVPSGRVESIARRAAEDMRRRWEGGDRPRAEGYFDQHPELLLRPECALDVLYEEVQLRQDHGEGGVWSDVCRRFPQWDRPLRSLRECHELIDTSPVPPDFPGVGQTVGGFRLVAELARGAHGRVFVATQSALADRPLVVKLTPRTGQEHLSLARLQHTSIVPLYSAHDDPERGLRVLCMPYFGGATLVGLSEALAGVPPEHRTGRHLIDALDRLAAPVATVAPPVTTPRHFLRRLNFAQTVCWIAAVCAEALHYAHERGVLHLDVKPSNILIAADGQPMLLDFHLARAPIRPDEVAPECLGGTFAYMAPEHRRGVEAVGTGRPVPVAVDGRADVYGLGSVVYEALGGTVPVRAPAPPLYHMNTQVSVGLSDVIAKSLAPDPNQRYADAAAFAADLRRHLADLPLVGVANRSPRERWRKWRRRRAAGIRLGVVVALGALAVGGPALGYAAHVSASRERAERAVLEGVAQSKERGHHDEAVATLRGGLALAEELPIGADLKRRLREALVEAERAQTAARHESLLRDLRAQVERLRGLYGAKLPPNDPSRALLESCRVIWENRLSIRAHLGAGRHPELDTDLLDLAVLWTGLRADLAADPAADRRDALRVLDEAEALCGPSPVLAYERQCVRRVLGAGADAGFEVPRPHTAWEEYALGRSLLRAGEPARAAEYLGRAVALQPAACWPNYYFGVAALRLGRFEEATAALSVCIGSAPDLAAAYYNRAQSFAARERSESAIRDYTHALQLAPGLADAWINRGVLHFRSNRPAAAIADFERALELGTRRADAHYDLALVYLAGNDRAAARSHLRSALADDPNHTDSAELLKTLAADR</sequence>
<dbReference type="Gene3D" id="3.30.200.20">
    <property type="entry name" value="Phosphorylase Kinase, domain 1"/>
    <property type="match status" value="1"/>
</dbReference>
<dbReference type="PROSITE" id="PS00108">
    <property type="entry name" value="PROTEIN_KINASE_ST"/>
    <property type="match status" value="1"/>
</dbReference>
<feature type="transmembrane region" description="Helical" evidence="8">
    <location>
        <begin position="448"/>
        <end position="472"/>
    </location>
</feature>
<organism evidence="10 11">
    <name type="scientific">Frigoriglobus tundricola</name>
    <dbReference type="NCBI Taxonomy" id="2774151"/>
    <lineage>
        <taxon>Bacteria</taxon>
        <taxon>Pseudomonadati</taxon>
        <taxon>Planctomycetota</taxon>
        <taxon>Planctomycetia</taxon>
        <taxon>Gemmatales</taxon>
        <taxon>Gemmataceae</taxon>
        <taxon>Frigoriglobus</taxon>
    </lineage>
</organism>
<dbReference type="Gene3D" id="1.25.40.10">
    <property type="entry name" value="Tetratricopeptide repeat domain"/>
    <property type="match status" value="1"/>
</dbReference>
<dbReference type="PROSITE" id="PS50005">
    <property type="entry name" value="TPR"/>
    <property type="match status" value="3"/>
</dbReference>
<accession>A0A6M5Z611</accession>
<evidence type="ECO:0000313" key="10">
    <source>
        <dbReference type="EMBL" id="QJX01297.1"/>
    </source>
</evidence>
<feature type="repeat" description="TPR" evidence="5">
    <location>
        <begin position="739"/>
        <end position="772"/>
    </location>
</feature>
<dbReference type="InterPro" id="IPR011009">
    <property type="entry name" value="Kinase-like_dom_sf"/>
</dbReference>
<dbReference type="Pfam" id="PF13432">
    <property type="entry name" value="TPR_16"/>
    <property type="match status" value="1"/>
</dbReference>
<dbReference type="EMBL" id="CP053452">
    <property type="protein sequence ID" value="QJX01297.1"/>
    <property type="molecule type" value="Genomic_DNA"/>
</dbReference>
<keyword evidence="11" id="KW-1185">Reference proteome</keyword>
<keyword evidence="1" id="KW-0808">Transferase</keyword>
<dbReference type="SUPFAM" id="SSF56112">
    <property type="entry name" value="Protein kinase-like (PK-like)"/>
    <property type="match status" value="1"/>
</dbReference>
<dbReference type="AlphaFoldDB" id="A0A6M5Z611"/>
<evidence type="ECO:0000256" key="2">
    <source>
        <dbReference type="ARBA" id="ARBA00022741"/>
    </source>
</evidence>
<evidence type="ECO:0000259" key="9">
    <source>
        <dbReference type="PROSITE" id="PS50011"/>
    </source>
</evidence>
<dbReference type="Proteomes" id="UP000503447">
    <property type="component" value="Chromosome"/>
</dbReference>
<dbReference type="Pfam" id="PF13371">
    <property type="entry name" value="TPR_9"/>
    <property type="match status" value="1"/>
</dbReference>
<dbReference type="SMART" id="SM00028">
    <property type="entry name" value="TPR"/>
    <property type="match status" value="5"/>
</dbReference>
<dbReference type="RefSeq" id="WP_171475874.1">
    <property type="nucleotide sequence ID" value="NZ_CP053452.2"/>
</dbReference>
<dbReference type="Pfam" id="PF00069">
    <property type="entry name" value="Pkinase"/>
    <property type="match status" value="1"/>
</dbReference>
<dbReference type="InterPro" id="IPR011990">
    <property type="entry name" value="TPR-like_helical_dom_sf"/>
</dbReference>
<evidence type="ECO:0000256" key="4">
    <source>
        <dbReference type="ARBA" id="ARBA00022840"/>
    </source>
</evidence>
<dbReference type="PANTHER" id="PTHR43289">
    <property type="entry name" value="MITOGEN-ACTIVATED PROTEIN KINASE KINASE KINASE 20-RELATED"/>
    <property type="match status" value="1"/>
</dbReference>
<feature type="repeat" description="TPR" evidence="5">
    <location>
        <begin position="807"/>
        <end position="840"/>
    </location>
</feature>
<evidence type="ECO:0000256" key="7">
    <source>
        <dbReference type="SAM" id="MobiDB-lite"/>
    </source>
</evidence>
<dbReference type="KEGG" id="ftj:FTUN_8939"/>
<dbReference type="InterPro" id="IPR000719">
    <property type="entry name" value="Prot_kinase_dom"/>
</dbReference>
<dbReference type="InterPro" id="IPR008271">
    <property type="entry name" value="Ser/Thr_kinase_AS"/>
</dbReference>
<keyword evidence="8" id="KW-0812">Transmembrane</keyword>
<dbReference type="GO" id="GO:0005524">
    <property type="term" value="F:ATP binding"/>
    <property type="evidence" value="ECO:0007669"/>
    <property type="project" value="UniProtKB-KW"/>
</dbReference>
<proteinExistence type="predicted"/>
<feature type="coiled-coil region" evidence="6">
    <location>
        <begin position="518"/>
        <end position="558"/>
    </location>
</feature>
<dbReference type="CDD" id="cd14014">
    <property type="entry name" value="STKc_PknB_like"/>
    <property type="match status" value="1"/>
</dbReference>
<dbReference type="GO" id="GO:0004674">
    <property type="term" value="F:protein serine/threonine kinase activity"/>
    <property type="evidence" value="ECO:0007669"/>
    <property type="project" value="TreeGrafter"/>
</dbReference>
<dbReference type="SMART" id="SM00220">
    <property type="entry name" value="S_TKc"/>
    <property type="match status" value="1"/>
</dbReference>